<dbReference type="PANTHER" id="PTHR44858">
    <property type="entry name" value="TETRATRICOPEPTIDE REPEAT PROTEIN 6"/>
    <property type="match status" value="1"/>
</dbReference>
<dbReference type="OMA" id="GRCYERK"/>
<keyword evidence="1" id="KW-0677">Repeat</keyword>
<organism evidence="5 6">
    <name type="scientific">Lupinus angustifolius</name>
    <name type="common">Narrow-leaved blue lupine</name>
    <dbReference type="NCBI Taxonomy" id="3871"/>
    <lineage>
        <taxon>Eukaryota</taxon>
        <taxon>Viridiplantae</taxon>
        <taxon>Streptophyta</taxon>
        <taxon>Embryophyta</taxon>
        <taxon>Tracheophyta</taxon>
        <taxon>Spermatophyta</taxon>
        <taxon>Magnoliopsida</taxon>
        <taxon>eudicotyledons</taxon>
        <taxon>Gunneridae</taxon>
        <taxon>Pentapetalae</taxon>
        <taxon>rosids</taxon>
        <taxon>fabids</taxon>
        <taxon>Fabales</taxon>
        <taxon>Fabaceae</taxon>
        <taxon>Papilionoideae</taxon>
        <taxon>50 kb inversion clade</taxon>
        <taxon>genistoids sensu lato</taxon>
        <taxon>core genistoids</taxon>
        <taxon>Genisteae</taxon>
        <taxon>Lupinus</taxon>
    </lineage>
</organism>
<dbReference type="InterPro" id="IPR050498">
    <property type="entry name" value="Ycf3"/>
</dbReference>
<evidence type="ECO:0000313" key="6">
    <source>
        <dbReference type="Proteomes" id="UP000188354"/>
    </source>
</evidence>
<gene>
    <name evidence="5" type="ORF">TanjilG_17728</name>
</gene>
<dbReference type="KEGG" id="lang:109338561"/>
<evidence type="ECO:0000256" key="4">
    <source>
        <dbReference type="SAM" id="Phobius"/>
    </source>
</evidence>
<evidence type="ECO:0000256" key="3">
    <source>
        <dbReference type="PROSITE-ProRule" id="PRU00339"/>
    </source>
</evidence>
<reference evidence="5 6" key="1">
    <citation type="journal article" date="2017" name="Plant Biotechnol. J.">
        <title>A comprehensive draft genome sequence for lupin (Lupinus angustifolius), an emerging health food: insights into plant-microbe interactions and legume evolution.</title>
        <authorList>
            <person name="Hane J.K."/>
            <person name="Ming Y."/>
            <person name="Kamphuis L.G."/>
            <person name="Nelson M.N."/>
            <person name="Garg G."/>
            <person name="Atkins C.A."/>
            <person name="Bayer P.E."/>
            <person name="Bravo A."/>
            <person name="Bringans S."/>
            <person name="Cannon S."/>
            <person name="Edwards D."/>
            <person name="Foley R."/>
            <person name="Gao L.L."/>
            <person name="Harrison M.J."/>
            <person name="Huang W."/>
            <person name="Hurgobin B."/>
            <person name="Li S."/>
            <person name="Liu C.W."/>
            <person name="McGrath A."/>
            <person name="Morahan G."/>
            <person name="Murray J."/>
            <person name="Weller J."/>
            <person name="Jian J."/>
            <person name="Singh K.B."/>
        </authorList>
    </citation>
    <scope>NUCLEOTIDE SEQUENCE [LARGE SCALE GENOMIC DNA]</scope>
    <source>
        <strain evidence="6">cv. Tanjil</strain>
        <tissue evidence="5">Whole plant</tissue>
    </source>
</reference>
<sequence length="224" mass="24941">MEKNDKDAMFNDIVLQIVLALVMALSFLFMNDIPKKLFSKLRFRNRTNIKAKHHFVQGAQLLARARSSTSRSHANSLAKQALTEAENAIALDPKDAAAYLLKSLALDIQGFRASALDSLDVALSPLAAKSLSESERGDAFLKRAELKMRLGKGTSQRGGADSVKEDLEEAVRLNPKNSRTFCVLGEWYEGKKMKDEAVKAYEEAIQLEPELRVAHDALNRIHMN</sequence>
<name>A0A1J7IQG5_LUPAN</name>
<evidence type="ECO:0000256" key="2">
    <source>
        <dbReference type="ARBA" id="ARBA00022803"/>
    </source>
</evidence>
<dbReference type="SUPFAM" id="SSF48452">
    <property type="entry name" value="TPR-like"/>
    <property type="match status" value="1"/>
</dbReference>
<keyword evidence="2 3" id="KW-0802">TPR repeat</keyword>
<dbReference type="STRING" id="3871.A0A1J7IQG5"/>
<dbReference type="PANTHER" id="PTHR44858:SF1">
    <property type="entry name" value="UDP-N-ACETYLGLUCOSAMINE--PEPTIDE N-ACETYLGLUCOSAMINYLTRANSFERASE SPINDLY-RELATED"/>
    <property type="match status" value="1"/>
</dbReference>
<protein>
    <submittedName>
        <fullName evidence="5">Uncharacterized protein</fullName>
    </submittedName>
</protein>
<feature type="repeat" description="TPR" evidence="3">
    <location>
        <begin position="178"/>
        <end position="211"/>
    </location>
</feature>
<feature type="transmembrane region" description="Helical" evidence="4">
    <location>
        <begin position="13"/>
        <end position="30"/>
    </location>
</feature>
<dbReference type="Gene3D" id="1.25.40.10">
    <property type="entry name" value="Tetratricopeptide repeat domain"/>
    <property type="match status" value="1"/>
</dbReference>
<dbReference type="SMART" id="SM00028">
    <property type="entry name" value="TPR"/>
    <property type="match status" value="2"/>
</dbReference>
<dbReference type="EMBL" id="CM007362">
    <property type="protein sequence ID" value="OIW16555.1"/>
    <property type="molecule type" value="Genomic_DNA"/>
</dbReference>
<dbReference type="InterPro" id="IPR019734">
    <property type="entry name" value="TPR_rpt"/>
</dbReference>
<evidence type="ECO:0000256" key="1">
    <source>
        <dbReference type="ARBA" id="ARBA00022737"/>
    </source>
</evidence>
<dbReference type="InterPro" id="IPR011990">
    <property type="entry name" value="TPR-like_helical_dom_sf"/>
</dbReference>
<evidence type="ECO:0000313" key="5">
    <source>
        <dbReference type="EMBL" id="OIW16555.1"/>
    </source>
</evidence>
<keyword evidence="6" id="KW-1185">Reference proteome</keyword>
<dbReference type="OrthoDB" id="1893133at2759"/>
<dbReference type="AlphaFoldDB" id="A0A1J7IQG5"/>
<keyword evidence="4" id="KW-1133">Transmembrane helix</keyword>
<dbReference type="Pfam" id="PF13181">
    <property type="entry name" value="TPR_8"/>
    <property type="match status" value="1"/>
</dbReference>
<keyword evidence="4" id="KW-0812">Transmembrane</keyword>
<dbReference type="PROSITE" id="PS50005">
    <property type="entry name" value="TPR"/>
    <property type="match status" value="1"/>
</dbReference>
<accession>A0A1J7IQG5</accession>
<keyword evidence="4" id="KW-0472">Membrane</keyword>
<dbReference type="Gramene" id="OIW16555">
    <property type="protein sequence ID" value="OIW16555"/>
    <property type="gene ID" value="TanjilG_17728"/>
</dbReference>
<proteinExistence type="predicted"/>
<dbReference type="Proteomes" id="UP000188354">
    <property type="component" value="Chromosome LG02"/>
</dbReference>